<name>A0A5N6TQ50_ASPAV</name>
<feature type="signal peptide" evidence="1">
    <location>
        <begin position="1"/>
        <end position="20"/>
    </location>
</feature>
<protein>
    <recommendedName>
        <fullName evidence="4">F-box domain-containing protein</fullName>
    </recommendedName>
</protein>
<accession>A0A5N6TQ50</accession>
<feature type="chain" id="PRO_5025009738" description="F-box domain-containing protein" evidence="1">
    <location>
        <begin position="21"/>
        <end position="271"/>
    </location>
</feature>
<evidence type="ECO:0000313" key="2">
    <source>
        <dbReference type="EMBL" id="KAE8148488.1"/>
    </source>
</evidence>
<proteinExistence type="predicted"/>
<evidence type="ECO:0008006" key="4">
    <source>
        <dbReference type="Google" id="ProtNLM"/>
    </source>
</evidence>
<gene>
    <name evidence="2" type="ORF">BDV25DRAFT_131171</name>
</gene>
<evidence type="ECO:0000313" key="3">
    <source>
        <dbReference type="Proteomes" id="UP000325780"/>
    </source>
</evidence>
<keyword evidence="3" id="KW-1185">Reference proteome</keyword>
<keyword evidence="1" id="KW-0732">Signal</keyword>
<evidence type="ECO:0000256" key="1">
    <source>
        <dbReference type="SAM" id="SignalP"/>
    </source>
</evidence>
<dbReference type="OrthoDB" id="4454461at2759"/>
<dbReference type="Proteomes" id="UP000325780">
    <property type="component" value="Unassembled WGS sequence"/>
</dbReference>
<organism evidence="2 3">
    <name type="scientific">Aspergillus avenaceus</name>
    <dbReference type="NCBI Taxonomy" id="36643"/>
    <lineage>
        <taxon>Eukaryota</taxon>
        <taxon>Fungi</taxon>
        <taxon>Dikarya</taxon>
        <taxon>Ascomycota</taxon>
        <taxon>Pezizomycotina</taxon>
        <taxon>Eurotiomycetes</taxon>
        <taxon>Eurotiomycetidae</taxon>
        <taxon>Eurotiales</taxon>
        <taxon>Aspergillaceae</taxon>
        <taxon>Aspergillus</taxon>
        <taxon>Aspergillus subgen. Circumdati</taxon>
    </lineage>
</organism>
<reference evidence="2 3" key="1">
    <citation type="submission" date="2019-04" db="EMBL/GenBank/DDBJ databases">
        <title>Friends and foes A comparative genomics study of 23 Aspergillus species from section Flavi.</title>
        <authorList>
            <consortium name="DOE Joint Genome Institute"/>
            <person name="Kjaerbolling I."/>
            <person name="Vesth T."/>
            <person name="Frisvad J.C."/>
            <person name="Nybo J.L."/>
            <person name="Theobald S."/>
            <person name="Kildgaard S."/>
            <person name="Isbrandt T."/>
            <person name="Kuo A."/>
            <person name="Sato A."/>
            <person name="Lyhne E.K."/>
            <person name="Kogle M.E."/>
            <person name="Wiebenga A."/>
            <person name="Kun R.S."/>
            <person name="Lubbers R.J."/>
            <person name="Makela M.R."/>
            <person name="Barry K."/>
            <person name="Chovatia M."/>
            <person name="Clum A."/>
            <person name="Daum C."/>
            <person name="Haridas S."/>
            <person name="He G."/>
            <person name="LaButti K."/>
            <person name="Lipzen A."/>
            <person name="Mondo S."/>
            <person name="Riley R."/>
            <person name="Salamov A."/>
            <person name="Simmons B.A."/>
            <person name="Magnuson J.K."/>
            <person name="Henrissat B."/>
            <person name="Mortensen U.H."/>
            <person name="Larsen T.O."/>
            <person name="Devries R.P."/>
            <person name="Grigoriev I.V."/>
            <person name="Machida M."/>
            <person name="Baker S.E."/>
            <person name="Andersen M.R."/>
        </authorList>
    </citation>
    <scope>NUCLEOTIDE SEQUENCE [LARGE SCALE GENOMIC DNA]</scope>
    <source>
        <strain evidence="2 3">IBT 18842</strain>
    </source>
</reference>
<sequence length="271" mass="31933">MDILWLIFQLLPLLSQACLALSCKTLYYLFSFVLTDEKLCWQKAWACKTMEVPRDQLHIPWNWLLLKCLKLHPPSAFSSFQRLMPSHSRRCNLVPGKVIDLCHCLTVTWLDRLHLEEWLLDGRDEKVPQSLRNLFQLRDIGEQQYLEHRCSITDHARAFINLVMRVTFSASGRMMIQTKYHIHMGTVAETIHLRYPERSHLDDHGALNMEPVYLCPHFNILNFSCYPVTWTANICHECKAYALNAWRLRHKLSQNRDHMVIYLSSQSELDP</sequence>
<dbReference type="EMBL" id="ML742158">
    <property type="protein sequence ID" value="KAE8148488.1"/>
    <property type="molecule type" value="Genomic_DNA"/>
</dbReference>
<dbReference type="AlphaFoldDB" id="A0A5N6TQ50"/>